<evidence type="ECO:0000313" key="1">
    <source>
        <dbReference type="EMBL" id="KAI0094626.1"/>
    </source>
</evidence>
<comment type="caution">
    <text evidence="1">The sequence shown here is derived from an EMBL/GenBank/DDBJ whole genome shotgun (WGS) entry which is preliminary data.</text>
</comment>
<accession>A0ACB8UJW1</accession>
<gene>
    <name evidence="1" type="ORF">BDY19DRAFT_33257</name>
</gene>
<sequence length="378" mass="41056">MAYEELAHLDLNFIITVSRESQVSVGVNTSPPRPSLKGKVVLDCVLVPPRHQAARPLAPHDSLSDLATVIESGLCVSQPEGIFEASKAQNAIPTNPQPQPADTKRQNEGEPSKEPILATSASLVTGNFLLARGSEGVLSAPQESTQIKDATSELGKKRSWGLVSPSEEAESFRAGKKQKRTTSMNLPVPGRTSIALSGSTEEYTLRPQATGRFSGSVSNSRPAMPLNDRQTDLVDFELLDIPESSSLPFQLASTSLGKDVTTDGTLDSSLYLPPGMKSIIDSMKTTLLAERSARLAIETRYEHEVELRFATEKRLVEEIEKRLKAEQSAKTLDTHVTPLTSTGTTMEKNTSDRRKFYRRGDAIQANVMNQQLPSSGPS</sequence>
<organism evidence="1 2">
    <name type="scientific">Irpex rosettiformis</name>
    <dbReference type="NCBI Taxonomy" id="378272"/>
    <lineage>
        <taxon>Eukaryota</taxon>
        <taxon>Fungi</taxon>
        <taxon>Dikarya</taxon>
        <taxon>Basidiomycota</taxon>
        <taxon>Agaricomycotina</taxon>
        <taxon>Agaricomycetes</taxon>
        <taxon>Polyporales</taxon>
        <taxon>Irpicaceae</taxon>
        <taxon>Irpex</taxon>
    </lineage>
</organism>
<dbReference type="EMBL" id="MU274900">
    <property type="protein sequence ID" value="KAI0094626.1"/>
    <property type="molecule type" value="Genomic_DNA"/>
</dbReference>
<protein>
    <submittedName>
        <fullName evidence="1">Uncharacterized protein</fullName>
    </submittedName>
</protein>
<dbReference type="Proteomes" id="UP001055072">
    <property type="component" value="Unassembled WGS sequence"/>
</dbReference>
<keyword evidence="2" id="KW-1185">Reference proteome</keyword>
<name>A0ACB8UJW1_9APHY</name>
<evidence type="ECO:0000313" key="2">
    <source>
        <dbReference type="Proteomes" id="UP001055072"/>
    </source>
</evidence>
<reference evidence="1" key="1">
    <citation type="journal article" date="2021" name="Environ. Microbiol.">
        <title>Gene family expansions and transcriptome signatures uncover fungal adaptations to wood decay.</title>
        <authorList>
            <person name="Hage H."/>
            <person name="Miyauchi S."/>
            <person name="Viragh M."/>
            <person name="Drula E."/>
            <person name="Min B."/>
            <person name="Chaduli D."/>
            <person name="Navarro D."/>
            <person name="Favel A."/>
            <person name="Norest M."/>
            <person name="Lesage-Meessen L."/>
            <person name="Balint B."/>
            <person name="Merenyi Z."/>
            <person name="de Eugenio L."/>
            <person name="Morin E."/>
            <person name="Martinez A.T."/>
            <person name="Baldrian P."/>
            <person name="Stursova M."/>
            <person name="Martinez M.J."/>
            <person name="Novotny C."/>
            <person name="Magnuson J.K."/>
            <person name="Spatafora J.W."/>
            <person name="Maurice S."/>
            <person name="Pangilinan J."/>
            <person name="Andreopoulos W."/>
            <person name="LaButti K."/>
            <person name="Hundley H."/>
            <person name="Na H."/>
            <person name="Kuo A."/>
            <person name="Barry K."/>
            <person name="Lipzen A."/>
            <person name="Henrissat B."/>
            <person name="Riley R."/>
            <person name="Ahrendt S."/>
            <person name="Nagy L.G."/>
            <person name="Grigoriev I.V."/>
            <person name="Martin F."/>
            <person name="Rosso M.N."/>
        </authorList>
    </citation>
    <scope>NUCLEOTIDE SEQUENCE</scope>
    <source>
        <strain evidence="1">CBS 384.51</strain>
    </source>
</reference>
<proteinExistence type="predicted"/>